<keyword evidence="1 6" id="KW-0963">Cytoplasm</keyword>
<dbReference type="FunFam" id="3.40.50.11060:FF:000001">
    <property type="entry name" value="GTPase HflX"/>
    <property type="match status" value="1"/>
</dbReference>
<dbReference type="EMBL" id="FUGD01000060">
    <property type="protein sequence ID" value="SJM36735.1"/>
    <property type="molecule type" value="Genomic_DNA"/>
</dbReference>
<feature type="compositionally biased region" description="Acidic residues" evidence="9">
    <location>
        <begin position="458"/>
        <end position="472"/>
    </location>
</feature>
<dbReference type="Gene3D" id="3.40.50.300">
    <property type="entry name" value="P-loop containing nucleotide triphosphate hydrolases"/>
    <property type="match status" value="1"/>
</dbReference>
<keyword evidence="12" id="KW-1185">Reference proteome</keyword>
<dbReference type="OrthoDB" id="9812272at2"/>
<dbReference type="GO" id="GO:0005525">
    <property type="term" value="F:GTP binding"/>
    <property type="evidence" value="ECO:0007669"/>
    <property type="project" value="UniProtKB-UniRule"/>
</dbReference>
<dbReference type="InterPro" id="IPR030394">
    <property type="entry name" value="G_HFLX_dom"/>
</dbReference>
<dbReference type="GO" id="GO:0003924">
    <property type="term" value="F:GTPase activity"/>
    <property type="evidence" value="ECO:0007669"/>
    <property type="project" value="UniProtKB-UniRule"/>
</dbReference>
<evidence type="ECO:0000256" key="8">
    <source>
        <dbReference type="PIRSR" id="PIRSR006809-2"/>
    </source>
</evidence>
<evidence type="ECO:0000313" key="12">
    <source>
        <dbReference type="Proteomes" id="UP000188169"/>
    </source>
</evidence>
<evidence type="ECO:0000256" key="5">
    <source>
        <dbReference type="ARBA" id="ARBA00023134"/>
    </source>
</evidence>
<proteinExistence type="inferred from homology"/>
<keyword evidence="5 6" id="KW-0342">GTP-binding</keyword>
<dbReference type="Proteomes" id="UP000188169">
    <property type="component" value="Unassembled WGS sequence"/>
</dbReference>
<feature type="compositionally biased region" description="Polar residues" evidence="9">
    <location>
        <begin position="473"/>
        <end position="482"/>
    </location>
</feature>
<keyword evidence="3 6" id="KW-0547">Nucleotide-binding</keyword>
<accession>A0A1R4EE11</accession>
<evidence type="ECO:0000256" key="2">
    <source>
        <dbReference type="ARBA" id="ARBA00022723"/>
    </source>
</evidence>
<dbReference type="Pfam" id="PF13167">
    <property type="entry name" value="GTP-bdg_N"/>
    <property type="match status" value="1"/>
</dbReference>
<dbReference type="InterPro" id="IPR006073">
    <property type="entry name" value="GTP-bd"/>
</dbReference>
<dbReference type="InterPro" id="IPR032305">
    <property type="entry name" value="GTP-bd_M"/>
</dbReference>
<sequence>MQYFDRHEGGERAILVHLEVRQISDPDDLEEFKLLVDSAGAEQLAVVTGSRQKPDAKYFIGSGKAQEIAEQVQALEADIVIFNHSLTPSQERNLEALLQCRVLDRTGLILDIFAQRARTYEGKLQVELAQLNHLATRLVRGWTHLERQKGGIGLRGPGETQLETDRRLLQIRVTQLKARLDKVKQTRAQGRAKRQKSDVLTVSLVGYTNAGKSSLFNRLVDENIYAADQLFATLDPTLRRLDWQGVGRVVLVDTVGFVRHLPHELVESFHATLEETLEADLLLHVIDSSSPDMHEQIKAVKSVLAEINSDVPVLNVYNKIDLTDEPARIKYSEPGVPSRVYVSAKSDLGMSMLTTAVQQLLTGKLNTFELTLPFHAGNLKNELYRLDVVEQESYDESGHEILTLRLPADKLQQLLGQSDIDPFEVLPKEQAELLIPKLEPFEKELKQEAEQALLSDANLEEELADYELDENPESLSEQESND</sequence>
<feature type="region of interest" description="Disordered" evidence="9">
    <location>
        <begin position="452"/>
        <end position="482"/>
    </location>
</feature>
<comment type="cofactor">
    <cofactor evidence="8">
        <name>Mg(2+)</name>
        <dbReference type="ChEBI" id="CHEBI:18420"/>
    </cofactor>
</comment>
<dbReference type="InterPro" id="IPR035647">
    <property type="entry name" value="EFG_III/V"/>
</dbReference>
<dbReference type="Gene3D" id="6.10.250.2860">
    <property type="match status" value="1"/>
</dbReference>
<dbReference type="PRINTS" id="PR00326">
    <property type="entry name" value="GTP1OBG"/>
</dbReference>
<dbReference type="GO" id="GO:0043022">
    <property type="term" value="F:ribosome binding"/>
    <property type="evidence" value="ECO:0007669"/>
    <property type="project" value="TreeGrafter"/>
</dbReference>
<keyword evidence="2 8" id="KW-0479">Metal-binding</keyword>
<dbReference type="NCBIfam" id="TIGR03156">
    <property type="entry name" value="GTP_HflX"/>
    <property type="match status" value="1"/>
</dbReference>
<evidence type="ECO:0000259" key="10">
    <source>
        <dbReference type="PROSITE" id="PS51705"/>
    </source>
</evidence>
<evidence type="ECO:0000256" key="7">
    <source>
        <dbReference type="PIRSR" id="PIRSR006809-1"/>
    </source>
</evidence>
<dbReference type="InterPro" id="IPR027417">
    <property type="entry name" value="P-loop_NTPase"/>
</dbReference>
<evidence type="ECO:0000256" key="3">
    <source>
        <dbReference type="ARBA" id="ARBA00022741"/>
    </source>
</evidence>
<comment type="similarity">
    <text evidence="6">Belongs to the TRAFAC class OBG-HflX-like GTPase superfamily. HflX GTPase family.</text>
</comment>
<dbReference type="RefSeq" id="WP_077448137.1">
    <property type="nucleotide sequence ID" value="NZ_FUGD01000060.1"/>
</dbReference>
<comment type="function">
    <text evidence="6">GTPase that associates with the 50S ribosomal subunit and may have a role during protein synthesis or ribosome biogenesis.</text>
</comment>
<dbReference type="InterPro" id="IPR016496">
    <property type="entry name" value="GTPase_HflX"/>
</dbReference>
<dbReference type="CDD" id="cd01878">
    <property type="entry name" value="HflX"/>
    <property type="match status" value="1"/>
</dbReference>
<dbReference type="Pfam" id="PF01926">
    <property type="entry name" value="MMR_HSR1"/>
    <property type="match status" value="1"/>
</dbReference>
<dbReference type="PIRSF" id="PIRSF006809">
    <property type="entry name" value="GTP-binding_hflX_prd"/>
    <property type="match status" value="1"/>
</dbReference>
<feature type="binding site" evidence="7">
    <location>
        <begin position="318"/>
        <end position="321"/>
    </location>
    <ligand>
        <name>GTP</name>
        <dbReference type="ChEBI" id="CHEBI:37565"/>
    </ligand>
</feature>
<feature type="binding site" evidence="7">
    <location>
        <begin position="343"/>
        <end position="345"/>
    </location>
    <ligand>
        <name>GTP</name>
        <dbReference type="ChEBI" id="CHEBI:37565"/>
    </ligand>
</feature>
<gene>
    <name evidence="6 11" type="primary">hflX</name>
    <name evidence="11" type="ORF">A1019T_00698</name>
</gene>
<dbReference type="NCBIfam" id="NF008280">
    <property type="entry name" value="PRK11058.1"/>
    <property type="match status" value="1"/>
</dbReference>
<protein>
    <recommendedName>
        <fullName evidence="6">GTPase HflX</fullName>
    </recommendedName>
    <alternativeName>
        <fullName evidence="6">GTP-binding protein HflX</fullName>
    </alternativeName>
</protein>
<dbReference type="SUPFAM" id="SSF52540">
    <property type="entry name" value="P-loop containing nucleoside triphosphate hydrolases"/>
    <property type="match status" value="1"/>
</dbReference>
<evidence type="ECO:0000313" key="11">
    <source>
        <dbReference type="EMBL" id="SJM36735.1"/>
    </source>
</evidence>
<dbReference type="PANTHER" id="PTHR10229">
    <property type="entry name" value="GTP-BINDING PROTEIN HFLX"/>
    <property type="match status" value="1"/>
</dbReference>
<feature type="binding site" evidence="8">
    <location>
        <position position="213"/>
    </location>
    <ligand>
        <name>Mg(2+)</name>
        <dbReference type="ChEBI" id="CHEBI:18420"/>
    </ligand>
</feature>
<keyword evidence="4 8" id="KW-0460">Magnesium</keyword>
<dbReference type="STRING" id="1945520.A1019T_00698"/>
<evidence type="ECO:0000256" key="9">
    <source>
        <dbReference type="SAM" id="MobiDB-lite"/>
    </source>
</evidence>
<reference evidence="12" key="1">
    <citation type="submission" date="2017-02" db="EMBL/GenBank/DDBJ databases">
        <authorList>
            <person name="Mornico D."/>
        </authorList>
    </citation>
    <scope>NUCLEOTIDE SEQUENCE [LARGE SCALE GENOMIC DNA]</scope>
</reference>
<feature type="binding site" evidence="7">
    <location>
        <begin position="231"/>
        <end position="235"/>
    </location>
    <ligand>
        <name>GTP</name>
        <dbReference type="ChEBI" id="CHEBI:37565"/>
    </ligand>
</feature>
<dbReference type="HAMAP" id="MF_00900">
    <property type="entry name" value="GTPase_HflX"/>
    <property type="match status" value="1"/>
</dbReference>
<feature type="binding site" evidence="8">
    <location>
        <position position="233"/>
    </location>
    <ligand>
        <name>Mg(2+)</name>
        <dbReference type="ChEBI" id="CHEBI:18420"/>
    </ligand>
</feature>
<dbReference type="GO" id="GO:0005737">
    <property type="term" value="C:cytoplasm"/>
    <property type="evidence" value="ECO:0007669"/>
    <property type="project" value="UniProtKB-SubCell"/>
</dbReference>
<dbReference type="AlphaFoldDB" id="A0A1R4EE11"/>
<dbReference type="GO" id="GO:0097216">
    <property type="term" value="F:guanosine tetraphosphate binding"/>
    <property type="evidence" value="ECO:0007669"/>
    <property type="project" value="UniProtKB-ARBA"/>
</dbReference>
<dbReference type="SUPFAM" id="SSF54980">
    <property type="entry name" value="EF-G C-terminal domain-like"/>
    <property type="match status" value="1"/>
</dbReference>
<comment type="subunit">
    <text evidence="6">Monomer. Associates with the 50S ribosomal subunit.</text>
</comment>
<dbReference type="GO" id="GO:0046872">
    <property type="term" value="F:metal ion binding"/>
    <property type="evidence" value="ECO:0007669"/>
    <property type="project" value="UniProtKB-KW"/>
</dbReference>
<feature type="domain" description="Hflx-type G" evidence="10">
    <location>
        <begin position="200"/>
        <end position="365"/>
    </location>
</feature>
<dbReference type="FunFam" id="3.40.50.300:FF:000173">
    <property type="entry name" value="GTPase HflX"/>
    <property type="match status" value="1"/>
</dbReference>
<evidence type="ECO:0000256" key="4">
    <source>
        <dbReference type="ARBA" id="ARBA00022842"/>
    </source>
</evidence>
<dbReference type="Gene3D" id="3.40.50.11060">
    <property type="entry name" value="GTPase HflX, N-terminal domain"/>
    <property type="match status" value="1"/>
</dbReference>
<comment type="subcellular location">
    <subcellularLocation>
        <location evidence="6">Cytoplasm</location>
    </subcellularLocation>
    <text evidence="6">May associate with membranes.</text>
</comment>
<dbReference type="PROSITE" id="PS51705">
    <property type="entry name" value="G_HFLX"/>
    <property type="match status" value="1"/>
</dbReference>
<evidence type="ECO:0000256" key="1">
    <source>
        <dbReference type="ARBA" id="ARBA00022490"/>
    </source>
</evidence>
<feature type="binding site" evidence="7">
    <location>
        <begin position="206"/>
        <end position="213"/>
    </location>
    <ligand>
        <name>GTP</name>
        <dbReference type="ChEBI" id="CHEBI:37565"/>
    </ligand>
</feature>
<evidence type="ECO:0000256" key="6">
    <source>
        <dbReference type="HAMAP-Rule" id="MF_00900"/>
    </source>
</evidence>
<dbReference type="InterPro" id="IPR042108">
    <property type="entry name" value="GTPase_HflX_N_sf"/>
</dbReference>
<dbReference type="InterPro" id="IPR025121">
    <property type="entry name" value="GTPase_HflX_N"/>
</dbReference>
<organism evidence="11 12">
    <name type="scientific">Psychrobacter pasteurii</name>
    <dbReference type="NCBI Taxonomy" id="1945520"/>
    <lineage>
        <taxon>Bacteria</taxon>
        <taxon>Pseudomonadati</taxon>
        <taxon>Pseudomonadota</taxon>
        <taxon>Gammaproteobacteria</taxon>
        <taxon>Moraxellales</taxon>
        <taxon>Moraxellaceae</taxon>
        <taxon>Psychrobacter</taxon>
    </lineage>
</organism>
<feature type="binding site" evidence="7">
    <location>
        <begin position="253"/>
        <end position="256"/>
    </location>
    <ligand>
        <name>GTP</name>
        <dbReference type="ChEBI" id="CHEBI:37565"/>
    </ligand>
</feature>
<name>A0A1R4EE11_9GAMM</name>
<dbReference type="Pfam" id="PF16360">
    <property type="entry name" value="GTP-bdg_M"/>
    <property type="match status" value="1"/>
</dbReference>
<dbReference type="PANTHER" id="PTHR10229:SF0">
    <property type="entry name" value="GTP-BINDING PROTEIN 6-RELATED"/>
    <property type="match status" value="1"/>
</dbReference>